<evidence type="ECO:0000256" key="11">
    <source>
        <dbReference type="RuleBase" id="RU004253"/>
    </source>
</evidence>
<feature type="binding site" evidence="9">
    <location>
        <position position="180"/>
    </location>
    <ligand>
        <name>2-[(2R,5Z)-2-carboxy-4-methylthiazol-5(2H)-ylidene]ethyl phosphate</name>
        <dbReference type="ChEBI" id="CHEBI:62899"/>
    </ligand>
</feature>
<dbReference type="AlphaFoldDB" id="A0A917CUR7"/>
<keyword evidence="14" id="KW-1185">Reference proteome</keyword>
<accession>A0A917CUR7</accession>
<comment type="function">
    <text evidence="9">Condenses 4-methyl-5-(beta-hydroxyethyl)thiazole monophosphate (THZ-P) and 2-methyl-4-amino-5-hydroxymethyl pyrimidine pyrophosphate (HMP-PP) to form thiamine monophosphate (TMP).</text>
</comment>
<reference evidence="13" key="1">
    <citation type="journal article" date="2014" name="Int. J. Syst. Evol. Microbiol.">
        <title>Complete genome sequence of Corynebacterium casei LMG S-19264T (=DSM 44701T), isolated from a smear-ripened cheese.</title>
        <authorList>
            <consortium name="US DOE Joint Genome Institute (JGI-PGF)"/>
            <person name="Walter F."/>
            <person name="Albersmeier A."/>
            <person name="Kalinowski J."/>
            <person name="Ruckert C."/>
        </authorList>
    </citation>
    <scope>NUCLEOTIDE SEQUENCE</scope>
    <source>
        <strain evidence="13">CGMCC 1.12987</strain>
    </source>
</reference>
<dbReference type="HAMAP" id="MF_00097">
    <property type="entry name" value="TMP_synthase"/>
    <property type="match status" value="1"/>
</dbReference>
<sequence length="295" mass="31741">MRGLFDFEGEGRRAMGKLNDFSLYVITGENYHPGRAISEVMEEALQGGADIVQLRDKTSSPQELLRKAQELKALTRRYGVPLIINDHIELAIEVEADGVHLGQEDLSLQEARRLLGSSRIIGISTHAIEEARAAELGGADYIGVGPVYPTGTKPGVKPVTLDYVRQVAAEITIPFVAIGGITPGNVDDVLEAGAKRICAVSAIVGSSDVKGTARLLSERVRSSRGSVYAPKEIVVNGRPETVTARTVDQLIARYGLQGRKLVVELDGYIVPQDEWAATQLFSGVKIELVHFVGGG</sequence>
<feature type="binding site" evidence="9">
    <location>
        <begin position="150"/>
        <end position="152"/>
    </location>
    <ligand>
        <name>2-[(2R,5Z)-2-carboxy-4-methylthiazol-5(2H)-ylidene]ethyl phosphate</name>
        <dbReference type="ChEBI" id="CHEBI:62899"/>
    </ligand>
</feature>
<dbReference type="CDD" id="cd00564">
    <property type="entry name" value="TMP_TenI"/>
    <property type="match status" value="1"/>
</dbReference>
<dbReference type="Pfam" id="PF02581">
    <property type="entry name" value="TMP-TENI"/>
    <property type="match status" value="1"/>
</dbReference>
<dbReference type="EMBL" id="BMGR01000004">
    <property type="protein sequence ID" value="GGF98869.1"/>
    <property type="molecule type" value="Genomic_DNA"/>
</dbReference>
<gene>
    <name evidence="9" type="primary">thiE</name>
    <name evidence="13" type="ORF">GCM10010916_15160</name>
</gene>
<keyword evidence="2 9" id="KW-0808">Transferase</keyword>
<dbReference type="InterPro" id="IPR012675">
    <property type="entry name" value="Beta-grasp_dom_sf"/>
</dbReference>
<evidence type="ECO:0000256" key="9">
    <source>
        <dbReference type="HAMAP-Rule" id="MF_00097"/>
    </source>
</evidence>
<dbReference type="PANTHER" id="PTHR20857">
    <property type="entry name" value="THIAMINE-PHOSPHATE PYROPHOSPHORYLASE"/>
    <property type="match status" value="1"/>
</dbReference>
<dbReference type="GO" id="GO:0004789">
    <property type="term" value="F:thiamine-phosphate diphosphorylase activity"/>
    <property type="evidence" value="ECO:0007669"/>
    <property type="project" value="UniProtKB-UniRule"/>
</dbReference>
<feature type="binding site" evidence="9">
    <location>
        <position position="105"/>
    </location>
    <ligand>
        <name>Mg(2+)</name>
        <dbReference type="ChEBI" id="CHEBI:18420"/>
    </ligand>
</feature>
<evidence type="ECO:0000313" key="13">
    <source>
        <dbReference type="EMBL" id="GGF98869.1"/>
    </source>
</evidence>
<dbReference type="SUPFAM" id="SSF51391">
    <property type="entry name" value="Thiamin phosphate synthase"/>
    <property type="match status" value="1"/>
</dbReference>
<comment type="caution">
    <text evidence="13">The sequence shown here is derived from an EMBL/GenBank/DDBJ whole genome shotgun (WGS) entry which is preliminary data.</text>
</comment>
<evidence type="ECO:0000256" key="3">
    <source>
        <dbReference type="ARBA" id="ARBA00022723"/>
    </source>
</evidence>
<keyword evidence="5 9" id="KW-0784">Thiamine biosynthesis</keyword>
<evidence type="ECO:0000256" key="8">
    <source>
        <dbReference type="ARBA" id="ARBA00047883"/>
    </source>
</evidence>
<dbReference type="InterPro" id="IPR022998">
    <property type="entry name" value="ThiamineP_synth_TenI"/>
</dbReference>
<name>A0A917CUR7_9BACL</name>
<dbReference type="FunFam" id="3.20.20.70:FF:000096">
    <property type="entry name" value="Thiamine-phosphate synthase"/>
    <property type="match status" value="1"/>
</dbReference>
<dbReference type="CDD" id="cd00565">
    <property type="entry name" value="Ubl_ThiS"/>
    <property type="match status" value="1"/>
</dbReference>
<organism evidence="13 14">
    <name type="scientific">Paenibacillus abyssi</name>
    <dbReference type="NCBI Taxonomy" id="1340531"/>
    <lineage>
        <taxon>Bacteria</taxon>
        <taxon>Bacillati</taxon>
        <taxon>Bacillota</taxon>
        <taxon>Bacilli</taxon>
        <taxon>Bacillales</taxon>
        <taxon>Paenibacillaceae</taxon>
        <taxon>Paenibacillus</taxon>
    </lineage>
</organism>
<dbReference type="NCBIfam" id="TIGR00693">
    <property type="entry name" value="thiE"/>
    <property type="match status" value="1"/>
</dbReference>
<dbReference type="InterPro" id="IPR003749">
    <property type="entry name" value="ThiS/MoaD-like"/>
</dbReference>
<feature type="binding site" evidence="9">
    <location>
        <position position="86"/>
    </location>
    <ligand>
        <name>Mg(2+)</name>
        <dbReference type="ChEBI" id="CHEBI:18420"/>
    </ligand>
</feature>
<dbReference type="PANTHER" id="PTHR20857:SF15">
    <property type="entry name" value="THIAMINE-PHOSPHATE SYNTHASE"/>
    <property type="match status" value="1"/>
</dbReference>
<protein>
    <recommendedName>
        <fullName evidence="9">Thiamine-phosphate synthase</fullName>
        <shortName evidence="9">TP synthase</shortName>
        <shortName evidence="9">TPS</shortName>
        <ecNumber evidence="9">2.5.1.3</ecNumber>
    </recommendedName>
    <alternativeName>
        <fullName evidence="9">Thiamine-phosphate pyrophosphorylase</fullName>
        <shortName evidence="9">TMP pyrophosphorylase</shortName>
        <shortName evidence="9">TMP-PPase</shortName>
    </alternativeName>
</protein>
<feature type="binding site" evidence="9">
    <location>
        <begin position="53"/>
        <end position="57"/>
    </location>
    <ligand>
        <name>4-amino-2-methyl-5-(diphosphooxymethyl)pyrimidine</name>
        <dbReference type="ChEBI" id="CHEBI:57841"/>
    </ligand>
</feature>
<comment type="catalytic activity">
    <reaction evidence="7 9 10">
        <text>2-(2-carboxy-4-methylthiazol-5-yl)ethyl phosphate + 4-amino-2-methyl-5-(diphosphooxymethyl)pyrimidine + 2 H(+) = thiamine phosphate + CO2 + diphosphate</text>
        <dbReference type="Rhea" id="RHEA:47848"/>
        <dbReference type="ChEBI" id="CHEBI:15378"/>
        <dbReference type="ChEBI" id="CHEBI:16526"/>
        <dbReference type="ChEBI" id="CHEBI:33019"/>
        <dbReference type="ChEBI" id="CHEBI:37575"/>
        <dbReference type="ChEBI" id="CHEBI:57841"/>
        <dbReference type="ChEBI" id="CHEBI:62890"/>
        <dbReference type="EC" id="2.5.1.3"/>
    </reaction>
</comment>
<keyword evidence="4 9" id="KW-0460">Magnesium</keyword>
<evidence type="ECO:0000256" key="4">
    <source>
        <dbReference type="ARBA" id="ARBA00022842"/>
    </source>
</evidence>
<evidence type="ECO:0000256" key="6">
    <source>
        <dbReference type="ARBA" id="ARBA00047334"/>
    </source>
</evidence>
<comment type="similarity">
    <text evidence="9 10">Belongs to the thiamine-phosphate synthase family.</text>
</comment>
<dbReference type="SUPFAM" id="SSF54285">
    <property type="entry name" value="MoaD/ThiS"/>
    <property type="match status" value="1"/>
</dbReference>
<dbReference type="NCBIfam" id="TIGR01683">
    <property type="entry name" value="thiS"/>
    <property type="match status" value="1"/>
</dbReference>
<feature type="binding site" evidence="9">
    <location>
        <position position="85"/>
    </location>
    <ligand>
        <name>4-amino-2-methyl-5-(diphosphooxymethyl)pyrimidine</name>
        <dbReference type="ChEBI" id="CHEBI:57841"/>
    </ligand>
</feature>
<dbReference type="GO" id="GO:0000287">
    <property type="term" value="F:magnesium ion binding"/>
    <property type="evidence" value="ECO:0007669"/>
    <property type="project" value="UniProtKB-UniRule"/>
</dbReference>
<keyword evidence="3 9" id="KW-0479">Metal-binding</keyword>
<dbReference type="InterPro" id="IPR034291">
    <property type="entry name" value="TMP_synthase"/>
</dbReference>
<dbReference type="GO" id="GO:0009228">
    <property type="term" value="P:thiamine biosynthetic process"/>
    <property type="evidence" value="ECO:0007669"/>
    <property type="project" value="UniProtKB-KW"/>
</dbReference>
<dbReference type="Gene3D" id="3.20.20.70">
    <property type="entry name" value="Aldolase class I"/>
    <property type="match status" value="1"/>
</dbReference>
<dbReference type="GO" id="GO:0005737">
    <property type="term" value="C:cytoplasm"/>
    <property type="evidence" value="ECO:0007669"/>
    <property type="project" value="TreeGrafter"/>
</dbReference>
<dbReference type="InterPro" id="IPR036206">
    <property type="entry name" value="ThiamineP_synth_sf"/>
</dbReference>
<feature type="domain" description="Thiamine phosphate synthase/TenI" evidence="12">
    <location>
        <begin position="23"/>
        <end position="203"/>
    </location>
</feature>
<feature type="binding site" evidence="9">
    <location>
        <position position="124"/>
    </location>
    <ligand>
        <name>4-amino-2-methyl-5-(diphosphooxymethyl)pyrimidine</name>
        <dbReference type="ChEBI" id="CHEBI:57841"/>
    </ligand>
</feature>
<dbReference type="Proteomes" id="UP000644756">
    <property type="component" value="Unassembled WGS sequence"/>
</dbReference>
<dbReference type="Pfam" id="PF02597">
    <property type="entry name" value="ThiS"/>
    <property type="match status" value="1"/>
</dbReference>
<comment type="catalytic activity">
    <reaction evidence="6 9 10">
        <text>4-methyl-5-(2-phosphooxyethyl)-thiazole + 4-amino-2-methyl-5-(diphosphooxymethyl)pyrimidine + H(+) = thiamine phosphate + diphosphate</text>
        <dbReference type="Rhea" id="RHEA:22328"/>
        <dbReference type="ChEBI" id="CHEBI:15378"/>
        <dbReference type="ChEBI" id="CHEBI:33019"/>
        <dbReference type="ChEBI" id="CHEBI:37575"/>
        <dbReference type="ChEBI" id="CHEBI:57841"/>
        <dbReference type="ChEBI" id="CHEBI:58296"/>
        <dbReference type="EC" id="2.5.1.3"/>
    </reaction>
</comment>
<evidence type="ECO:0000256" key="2">
    <source>
        <dbReference type="ARBA" id="ARBA00022679"/>
    </source>
</evidence>
<comment type="catalytic activity">
    <reaction evidence="8 9 10">
        <text>2-[(2R,5Z)-2-carboxy-4-methylthiazol-5(2H)-ylidene]ethyl phosphate + 4-amino-2-methyl-5-(diphosphooxymethyl)pyrimidine + 2 H(+) = thiamine phosphate + CO2 + diphosphate</text>
        <dbReference type="Rhea" id="RHEA:47844"/>
        <dbReference type="ChEBI" id="CHEBI:15378"/>
        <dbReference type="ChEBI" id="CHEBI:16526"/>
        <dbReference type="ChEBI" id="CHEBI:33019"/>
        <dbReference type="ChEBI" id="CHEBI:37575"/>
        <dbReference type="ChEBI" id="CHEBI:57841"/>
        <dbReference type="ChEBI" id="CHEBI:62899"/>
        <dbReference type="EC" id="2.5.1.3"/>
    </reaction>
</comment>
<evidence type="ECO:0000256" key="7">
    <source>
        <dbReference type="ARBA" id="ARBA00047851"/>
    </source>
</evidence>
<evidence type="ECO:0000256" key="10">
    <source>
        <dbReference type="RuleBase" id="RU003826"/>
    </source>
</evidence>
<evidence type="ECO:0000259" key="12">
    <source>
        <dbReference type="Pfam" id="PF02581"/>
    </source>
</evidence>
<dbReference type="GO" id="GO:0009229">
    <property type="term" value="P:thiamine diphosphate biosynthetic process"/>
    <property type="evidence" value="ECO:0007669"/>
    <property type="project" value="UniProtKB-UniRule"/>
</dbReference>
<dbReference type="InterPro" id="IPR013785">
    <property type="entry name" value="Aldolase_TIM"/>
</dbReference>
<comment type="pathway">
    <text evidence="1 9 11">Cofactor biosynthesis; thiamine diphosphate biosynthesis; thiamine phosphate from 4-amino-2-methyl-5-diphosphomethylpyrimidine and 4-methyl-5-(2-phosphoethyl)-thiazole: step 1/1.</text>
</comment>
<dbReference type="InterPro" id="IPR010035">
    <property type="entry name" value="Thi_S"/>
</dbReference>
<feature type="binding site" evidence="9">
    <location>
        <begin position="200"/>
        <end position="201"/>
    </location>
    <ligand>
        <name>2-[(2R,5Z)-2-carboxy-4-methylthiazol-5(2H)-ylidene]ethyl phosphate</name>
        <dbReference type="ChEBI" id="CHEBI:62899"/>
    </ligand>
</feature>
<dbReference type="Gene3D" id="3.10.20.30">
    <property type="match status" value="1"/>
</dbReference>
<evidence type="ECO:0000313" key="14">
    <source>
        <dbReference type="Proteomes" id="UP000644756"/>
    </source>
</evidence>
<proteinExistence type="inferred from homology"/>
<comment type="cofactor">
    <cofactor evidence="9">
        <name>Mg(2+)</name>
        <dbReference type="ChEBI" id="CHEBI:18420"/>
    </cofactor>
    <text evidence="9">Binds 1 Mg(2+) ion per subunit.</text>
</comment>
<evidence type="ECO:0000256" key="5">
    <source>
        <dbReference type="ARBA" id="ARBA00022977"/>
    </source>
</evidence>
<dbReference type="InterPro" id="IPR016155">
    <property type="entry name" value="Mopterin_synth/thiamin_S_b"/>
</dbReference>
<dbReference type="EC" id="2.5.1.3" evidence="9"/>
<feature type="binding site" evidence="9">
    <location>
        <position position="153"/>
    </location>
    <ligand>
        <name>4-amino-2-methyl-5-(diphosphooxymethyl)pyrimidine</name>
        <dbReference type="ChEBI" id="CHEBI:57841"/>
    </ligand>
</feature>
<evidence type="ECO:0000256" key="1">
    <source>
        <dbReference type="ARBA" id="ARBA00005165"/>
    </source>
</evidence>
<reference evidence="13" key="2">
    <citation type="submission" date="2020-09" db="EMBL/GenBank/DDBJ databases">
        <authorList>
            <person name="Sun Q."/>
            <person name="Zhou Y."/>
        </authorList>
    </citation>
    <scope>NUCLEOTIDE SEQUENCE</scope>
    <source>
        <strain evidence="13">CGMCC 1.12987</strain>
    </source>
</reference>